<dbReference type="PANTHER" id="PTHR40392">
    <property type="entry name" value="2-PHOSPHO-L-LACTATE GUANYLYLTRANSFERASE"/>
    <property type="match status" value="1"/>
</dbReference>
<comment type="catalytic activity">
    <reaction evidence="5">
        <text>phosphoenolpyruvate + GTP + H(+) = enolpyruvoyl-2-diphospho-5'-guanosine + diphosphate</text>
        <dbReference type="Rhea" id="RHEA:30519"/>
        <dbReference type="ChEBI" id="CHEBI:15378"/>
        <dbReference type="ChEBI" id="CHEBI:33019"/>
        <dbReference type="ChEBI" id="CHEBI:37565"/>
        <dbReference type="ChEBI" id="CHEBI:58702"/>
        <dbReference type="ChEBI" id="CHEBI:143701"/>
        <dbReference type="EC" id="2.7.7.105"/>
    </reaction>
</comment>
<comment type="similarity">
    <text evidence="5">Belongs to the CofC family.</text>
</comment>
<protein>
    <recommendedName>
        <fullName evidence="5">Phosphoenolpyruvate guanylyltransferase</fullName>
        <shortName evidence="5">PEP guanylyltransferase</shortName>
        <ecNumber evidence="5">2.7.7.105</ecNumber>
    </recommendedName>
</protein>
<evidence type="ECO:0000256" key="3">
    <source>
        <dbReference type="ARBA" id="ARBA00022741"/>
    </source>
</evidence>
<dbReference type="GO" id="GO:0005525">
    <property type="term" value="F:GTP binding"/>
    <property type="evidence" value="ECO:0007669"/>
    <property type="project" value="UniProtKB-KW"/>
</dbReference>
<dbReference type="EMBL" id="QZEZ01000001">
    <property type="protein sequence ID" value="RJK98469.1"/>
    <property type="molecule type" value="Genomic_DNA"/>
</dbReference>
<dbReference type="GO" id="GO:0043814">
    <property type="term" value="F:phospholactate guanylyltransferase activity"/>
    <property type="evidence" value="ECO:0007669"/>
    <property type="project" value="InterPro"/>
</dbReference>
<evidence type="ECO:0000256" key="5">
    <source>
        <dbReference type="HAMAP-Rule" id="MF_02114"/>
    </source>
</evidence>
<evidence type="ECO:0000256" key="1">
    <source>
        <dbReference type="ARBA" id="ARBA00022679"/>
    </source>
</evidence>
<dbReference type="PANTHER" id="PTHR40392:SF1">
    <property type="entry name" value="2-PHOSPHO-L-LACTATE GUANYLYLTRANSFERASE"/>
    <property type="match status" value="1"/>
</dbReference>
<reference evidence="6 7" key="1">
    <citation type="submission" date="2018-09" db="EMBL/GenBank/DDBJ databases">
        <title>YIM 75000 draft genome.</title>
        <authorList>
            <person name="Tang S."/>
            <person name="Feng Y."/>
        </authorList>
    </citation>
    <scope>NUCLEOTIDE SEQUENCE [LARGE SCALE GENOMIC DNA]</scope>
    <source>
        <strain evidence="6 7">YIM 75000</strain>
    </source>
</reference>
<evidence type="ECO:0000256" key="4">
    <source>
        <dbReference type="ARBA" id="ARBA00023134"/>
    </source>
</evidence>
<comment type="caution">
    <text evidence="6">The sequence shown here is derived from an EMBL/GenBank/DDBJ whole genome shotgun (WGS) entry which is preliminary data.</text>
</comment>
<accession>A0A3A3Z2E1</accession>
<evidence type="ECO:0000313" key="7">
    <source>
        <dbReference type="Proteomes" id="UP000265614"/>
    </source>
</evidence>
<proteinExistence type="inferred from homology"/>
<dbReference type="EC" id="2.7.7.105" evidence="5"/>
<dbReference type="AlphaFoldDB" id="A0A3A3Z2E1"/>
<comment type="pathway">
    <text evidence="5">Cofactor biosynthesis; coenzyme F420 biosynthesis.</text>
</comment>
<dbReference type="SUPFAM" id="SSF53448">
    <property type="entry name" value="Nucleotide-diphospho-sugar transferases"/>
    <property type="match status" value="1"/>
</dbReference>
<keyword evidence="7" id="KW-1185">Reference proteome</keyword>
<dbReference type="InterPro" id="IPR002835">
    <property type="entry name" value="CofC"/>
</dbReference>
<dbReference type="NCBIfam" id="TIGR03552">
    <property type="entry name" value="F420_cofC"/>
    <property type="match status" value="1"/>
</dbReference>
<keyword evidence="4 5" id="KW-0342">GTP-binding</keyword>
<gene>
    <name evidence="6" type="primary">cofC</name>
    <name evidence="5" type="synonym">fbiD</name>
    <name evidence="6" type="ORF">D5H78_04905</name>
</gene>
<evidence type="ECO:0000256" key="2">
    <source>
        <dbReference type="ARBA" id="ARBA00022695"/>
    </source>
</evidence>
<name>A0A3A3Z2E1_9ACTN</name>
<feature type="binding site" evidence="5">
    <location>
        <position position="133"/>
    </location>
    <ligand>
        <name>phosphoenolpyruvate</name>
        <dbReference type="ChEBI" id="CHEBI:58702"/>
    </ligand>
</feature>
<comment type="function">
    <text evidence="5">Guanylyltransferase that catalyzes the activation of phosphoenolpyruvate (PEP) as enolpyruvoyl-2-diphospho-5'-guanosine, via the condensation of PEP with GTP. It is involved in the biosynthesis of coenzyme F420, a hydride carrier cofactor.</text>
</comment>
<dbReference type="Pfam" id="PF01983">
    <property type="entry name" value="CofC"/>
    <property type="match status" value="1"/>
</dbReference>
<organism evidence="6 7">
    <name type="scientific">Vallicoccus soli</name>
    <dbReference type="NCBI Taxonomy" id="2339232"/>
    <lineage>
        <taxon>Bacteria</taxon>
        <taxon>Bacillati</taxon>
        <taxon>Actinomycetota</taxon>
        <taxon>Actinomycetes</taxon>
        <taxon>Motilibacterales</taxon>
        <taxon>Vallicoccaceae</taxon>
        <taxon>Vallicoccus</taxon>
    </lineage>
</organism>
<dbReference type="Gene3D" id="3.90.550.10">
    <property type="entry name" value="Spore Coat Polysaccharide Biosynthesis Protein SpsA, Chain A"/>
    <property type="match status" value="1"/>
</dbReference>
<dbReference type="Proteomes" id="UP000265614">
    <property type="component" value="Unassembled WGS sequence"/>
</dbReference>
<feature type="binding site" evidence="5">
    <location>
        <position position="151"/>
    </location>
    <ligand>
        <name>phosphoenolpyruvate</name>
        <dbReference type="ChEBI" id="CHEBI:58702"/>
    </ligand>
</feature>
<dbReference type="RefSeq" id="WP_119949395.1">
    <property type="nucleotide sequence ID" value="NZ_QZEZ01000001.1"/>
</dbReference>
<keyword evidence="2 5" id="KW-0548">Nucleotidyltransferase</keyword>
<feature type="binding site" evidence="5">
    <location>
        <position position="148"/>
    </location>
    <ligand>
        <name>phosphoenolpyruvate</name>
        <dbReference type="ChEBI" id="CHEBI:58702"/>
    </ligand>
</feature>
<dbReference type="GO" id="GO:0052645">
    <property type="term" value="P:F420-0 metabolic process"/>
    <property type="evidence" value="ECO:0007669"/>
    <property type="project" value="UniProtKB-UniRule"/>
</dbReference>
<keyword evidence="1 5" id="KW-0808">Transferase</keyword>
<dbReference type="UniPathway" id="UPA00071"/>
<sequence>MPAPWSVVVPVKRLEAAKTRLVGPSPAEREALALAFAADVVAAALAVPAVGEVLVVTGDPVAGPALAALGARTVADPGGGLDAALRAGAAAAAPGPVAALTADLPAARTADLAAVLAAARARACVLDAEATGTTLLAAPDGALRPSFGPGSAARHVGGGAAPLPAADGLRRDVDTAADLAAAVRLGTGPRTAAAVAALAAHALATPERCGRG</sequence>
<dbReference type="InterPro" id="IPR029044">
    <property type="entry name" value="Nucleotide-diphossugar_trans"/>
</dbReference>
<keyword evidence="3 5" id="KW-0547">Nucleotide-binding</keyword>
<evidence type="ECO:0000313" key="6">
    <source>
        <dbReference type="EMBL" id="RJK98469.1"/>
    </source>
</evidence>
<dbReference type="HAMAP" id="MF_02114">
    <property type="entry name" value="CofC"/>
    <property type="match status" value="1"/>
</dbReference>